<comment type="caution">
    <text evidence="1">The sequence shown here is derived from an EMBL/GenBank/DDBJ whole genome shotgun (WGS) entry which is preliminary data.</text>
</comment>
<proteinExistence type="predicted"/>
<feature type="non-terminal residue" evidence="1">
    <location>
        <position position="112"/>
    </location>
</feature>
<organism evidence="1 2">
    <name type="scientific">Kipferlia bialata</name>
    <dbReference type="NCBI Taxonomy" id="797122"/>
    <lineage>
        <taxon>Eukaryota</taxon>
        <taxon>Metamonada</taxon>
        <taxon>Carpediemonas-like organisms</taxon>
        <taxon>Kipferlia</taxon>
    </lineage>
</organism>
<feature type="non-terminal residue" evidence="1">
    <location>
        <position position="1"/>
    </location>
</feature>
<evidence type="ECO:0000313" key="1">
    <source>
        <dbReference type="EMBL" id="GIQ91971.1"/>
    </source>
</evidence>
<accession>A0A9K3DC13</accession>
<dbReference type="EMBL" id="BDIP01008706">
    <property type="protein sequence ID" value="GIQ91971.1"/>
    <property type="molecule type" value="Genomic_DNA"/>
</dbReference>
<keyword evidence="2" id="KW-1185">Reference proteome</keyword>
<protein>
    <submittedName>
        <fullName evidence="1">Uncharacterized protein</fullName>
    </submittedName>
</protein>
<sequence>VLFAASGRLDGAAEASIDIFSFEKDYGPKETTLVAQQELYPSTCLGTGESAPTFDAESSADFRSALEDKQLMVTDITTVYDKYIYACIYVCVYYSRSALEDKQLMVTGITTA</sequence>
<gene>
    <name evidence="1" type="ORF">KIPB_015480</name>
</gene>
<reference evidence="1 2" key="1">
    <citation type="journal article" date="2018" name="PLoS ONE">
        <title>The draft genome of Kipferlia bialata reveals reductive genome evolution in fornicate parasites.</title>
        <authorList>
            <person name="Tanifuji G."/>
            <person name="Takabayashi S."/>
            <person name="Kume K."/>
            <person name="Takagi M."/>
            <person name="Nakayama T."/>
            <person name="Kamikawa R."/>
            <person name="Inagaki Y."/>
            <person name="Hashimoto T."/>
        </authorList>
    </citation>
    <scope>NUCLEOTIDE SEQUENCE [LARGE SCALE GENOMIC DNA]</scope>
    <source>
        <strain evidence="1">NY0173</strain>
    </source>
</reference>
<name>A0A9K3DC13_9EUKA</name>
<dbReference type="AlphaFoldDB" id="A0A9K3DC13"/>
<evidence type="ECO:0000313" key="2">
    <source>
        <dbReference type="Proteomes" id="UP000265618"/>
    </source>
</evidence>
<dbReference type="Proteomes" id="UP000265618">
    <property type="component" value="Unassembled WGS sequence"/>
</dbReference>